<dbReference type="InterPro" id="IPR001375">
    <property type="entry name" value="Peptidase_S9_cat"/>
</dbReference>
<evidence type="ECO:0000313" key="3">
    <source>
        <dbReference type="EMBL" id="MBU5436618.1"/>
    </source>
</evidence>
<evidence type="ECO:0000256" key="1">
    <source>
        <dbReference type="ARBA" id="ARBA00022801"/>
    </source>
</evidence>
<evidence type="ECO:0000259" key="2">
    <source>
        <dbReference type="Pfam" id="PF00326"/>
    </source>
</evidence>
<name>A0ABS6E151_9FIRM</name>
<evidence type="ECO:0000313" key="4">
    <source>
        <dbReference type="Proteomes" id="UP000749471"/>
    </source>
</evidence>
<gene>
    <name evidence="3" type="ORF">KQI42_01285</name>
</gene>
<dbReference type="Proteomes" id="UP000749471">
    <property type="component" value="Unassembled WGS sequence"/>
</dbReference>
<dbReference type="RefSeq" id="WP_216515968.1">
    <property type="nucleotide sequence ID" value="NZ_JAHLPM010000001.1"/>
</dbReference>
<dbReference type="PANTHER" id="PTHR42776:SF27">
    <property type="entry name" value="DIPEPTIDYL PEPTIDASE FAMILY MEMBER 6"/>
    <property type="match status" value="1"/>
</dbReference>
<keyword evidence="4" id="KW-1185">Reference proteome</keyword>
<protein>
    <submittedName>
        <fullName evidence="3">S9 family peptidase</fullName>
    </submittedName>
</protein>
<dbReference type="Pfam" id="PF00326">
    <property type="entry name" value="Peptidase_S9"/>
    <property type="match status" value="1"/>
</dbReference>
<dbReference type="EMBL" id="JAHLPM010000001">
    <property type="protein sequence ID" value="MBU5436618.1"/>
    <property type="molecule type" value="Genomic_DNA"/>
</dbReference>
<dbReference type="PANTHER" id="PTHR42776">
    <property type="entry name" value="SERINE PEPTIDASE S9 FAMILY MEMBER"/>
    <property type="match status" value="1"/>
</dbReference>
<keyword evidence="1" id="KW-0378">Hydrolase</keyword>
<feature type="domain" description="Peptidase S9 prolyl oligopeptidase catalytic" evidence="2">
    <location>
        <begin position="457"/>
        <end position="666"/>
    </location>
</feature>
<comment type="caution">
    <text evidence="3">The sequence shown here is derived from an EMBL/GenBank/DDBJ whole genome shotgun (WGS) entry which is preliminary data.</text>
</comment>
<accession>A0ABS6E151</accession>
<organism evidence="3 4">
    <name type="scientific">Tissierella simiarum</name>
    <dbReference type="NCBI Taxonomy" id="2841534"/>
    <lineage>
        <taxon>Bacteria</taxon>
        <taxon>Bacillati</taxon>
        <taxon>Bacillota</taxon>
        <taxon>Tissierellia</taxon>
        <taxon>Tissierellales</taxon>
        <taxon>Tissierellaceae</taxon>
        <taxon>Tissierella</taxon>
    </lineage>
</organism>
<sequence>MENLKLDDFTKYKFLSGIKLSPSGKSVGFVLHHMDVEENKYLSNIYVYDVEKKSYLKLTSLDEERSFIFKDQDTLLFPAIRDKKDKDRKENGELFTVYYEISLNGGEANKSFEIPLSVTSLEILDQNTLLLTALYDHNRPKLEGLSEEEKNKVMKKMKEDKDYEVLDEIPFWLNGQGFTNKIRNRLYLYNIKEKKITPITDEFTHVDSYKMNEDKSMVVIVTSSFTDKMQTKSDLHLYDIRNNYLEKISELEPFSYTYADFLGDKIIFAGHDMKSFGINENPRFYLMDTQGYNTIKISKEDFDYSIWNSVGSDCRYGGNSSMKVDGEYLYFSTTEWNSSYINRIDKEGNIEKLTEGKGSIDGFDVLNGKIHFIGLRELKLQELYTLEEKEEVQLTTFNQWITEEKKLSSPERLTFETSEGIVIEGWIMKPVDFKEEESYPAILNIHGGPKTVYGEIFYHEMQYWTNEGYAVFFCNPRGSDGRGNEFADIRGKYGTIDYEDLMKFTDLVIEKYPFIDRERIGVTGGSYGGFMTNWIIGHTNRFKAAASQRSISNWISKFGTTDIGYYFVDDQQSATPWSDYEKLWFHSPMKYADNVTTPTLFIHSEEDYRCWLPEGIQMFTSLKYHGVESRLCMFRGENHELSRSGKPKHRIRRLEEITNWFNKYLKP</sequence>
<proteinExistence type="predicted"/>
<reference evidence="3 4" key="1">
    <citation type="submission" date="2021-06" db="EMBL/GenBank/DDBJ databases">
        <authorList>
            <person name="Sun Q."/>
            <person name="Li D."/>
        </authorList>
    </citation>
    <scope>NUCLEOTIDE SEQUENCE [LARGE SCALE GENOMIC DNA]</scope>
    <source>
        <strain evidence="3 4">MSJ-40</strain>
    </source>
</reference>